<evidence type="ECO:0000313" key="1">
    <source>
        <dbReference type="EMBL" id="CAB4035361.1"/>
    </source>
</evidence>
<proteinExistence type="predicted"/>
<dbReference type="Proteomes" id="UP001152795">
    <property type="component" value="Unassembled WGS sequence"/>
</dbReference>
<keyword evidence="2" id="KW-1185">Reference proteome</keyword>
<evidence type="ECO:0000313" key="2">
    <source>
        <dbReference type="Proteomes" id="UP001152795"/>
    </source>
</evidence>
<accession>A0A6S7JW91</accession>
<gene>
    <name evidence="1" type="ORF">PACLA_8A085169</name>
</gene>
<dbReference type="AlphaFoldDB" id="A0A6S7JW91"/>
<reference evidence="1" key="1">
    <citation type="submission" date="2020-04" db="EMBL/GenBank/DDBJ databases">
        <authorList>
            <person name="Alioto T."/>
            <person name="Alioto T."/>
            <person name="Gomez Garrido J."/>
        </authorList>
    </citation>
    <scope>NUCLEOTIDE SEQUENCE</scope>
    <source>
        <strain evidence="1">A484AB</strain>
    </source>
</reference>
<sequence length="109" mass="12401">MADLLLQKELSSDERFRLLVTNVPVEMAGEKPPANLSKVGITLSTRRRLTSTGSNEAYSSSQARSMPRACITFPVNRVDANRLLVDKIIPTFRRVCWRKKFRPFPQEHG</sequence>
<comment type="caution">
    <text evidence="1">The sequence shown here is derived from an EMBL/GenBank/DDBJ whole genome shotgun (WGS) entry which is preliminary data.</text>
</comment>
<dbReference type="EMBL" id="CACRXK020020975">
    <property type="protein sequence ID" value="CAB4035361.1"/>
    <property type="molecule type" value="Genomic_DNA"/>
</dbReference>
<protein>
    <submittedName>
        <fullName evidence="1">Uncharacterized protein</fullName>
    </submittedName>
</protein>
<organism evidence="1 2">
    <name type="scientific">Paramuricea clavata</name>
    <name type="common">Red gorgonian</name>
    <name type="synonym">Violescent sea-whip</name>
    <dbReference type="NCBI Taxonomy" id="317549"/>
    <lineage>
        <taxon>Eukaryota</taxon>
        <taxon>Metazoa</taxon>
        <taxon>Cnidaria</taxon>
        <taxon>Anthozoa</taxon>
        <taxon>Octocorallia</taxon>
        <taxon>Malacalcyonacea</taxon>
        <taxon>Plexauridae</taxon>
        <taxon>Paramuricea</taxon>
    </lineage>
</organism>
<name>A0A6S7JW91_PARCT</name>